<sequence>MNANEEPMNTPTPESQISPVSIESAITIVVSTDQLSATITVRPYNLKGTILSKDKLWGVIQDWGIHRDRVLTDEIRKILNLLERAAQKGGFYSD</sequence>
<protein>
    <submittedName>
        <fullName evidence="1">Uncharacterized protein</fullName>
    </submittedName>
</protein>
<dbReference type="InterPro" id="IPR005646">
    <property type="entry name" value="FapA"/>
</dbReference>
<dbReference type="AlphaFoldDB" id="M6RDG4"/>
<dbReference type="Proteomes" id="UP000012092">
    <property type="component" value="Unassembled WGS sequence"/>
</dbReference>
<proteinExistence type="predicted"/>
<comment type="caution">
    <text evidence="1">The sequence shown here is derived from an EMBL/GenBank/DDBJ whole genome shotgun (WGS) entry which is preliminary data.</text>
</comment>
<dbReference type="PANTHER" id="PTHR38032:SF1">
    <property type="entry name" value="RNA-BINDING PROTEIN KHPB N-TERMINAL DOMAIN-CONTAINING PROTEIN"/>
    <property type="match status" value="1"/>
</dbReference>
<reference evidence="1 2" key="1">
    <citation type="submission" date="2013-01" db="EMBL/GenBank/DDBJ databases">
        <authorList>
            <person name="Harkins D.M."/>
            <person name="Durkin A.S."/>
            <person name="Brinkac L.M."/>
            <person name="Haft D.H."/>
            <person name="Selengut J.D."/>
            <person name="Sanka R."/>
            <person name="DePew J."/>
            <person name="Purushe J."/>
            <person name="Picardeau M."/>
            <person name="Werts C."/>
            <person name="Goarant C."/>
            <person name="Vinetz J.M."/>
            <person name="Sutton G.G."/>
            <person name="Nierman W.C."/>
            <person name="Fouts D.E."/>
        </authorList>
    </citation>
    <scope>NUCLEOTIDE SEQUENCE [LARGE SCALE GENOMIC DNA]</scope>
    <source>
        <strain evidence="1 2">Verdun HP</strain>
    </source>
</reference>
<dbReference type="PANTHER" id="PTHR38032">
    <property type="entry name" value="POLYMERASE-RELATED"/>
    <property type="match status" value="1"/>
</dbReference>
<gene>
    <name evidence="1" type="ORF">LEP1GSC116_4335</name>
</gene>
<dbReference type="EMBL" id="AHNZ02001018">
    <property type="protein sequence ID" value="EMO02619.1"/>
    <property type="molecule type" value="Genomic_DNA"/>
</dbReference>
<evidence type="ECO:0000313" key="1">
    <source>
        <dbReference type="EMBL" id="EMO02619.1"/>
    </source>
</evidence>
<accession>M6RDG4</accession>
<name>M6RDG4_LEPIR</name>
<organism evidence="1 2">
    <name type="scientific">Leptospira interrogans serovar Icterohaemorrhagiae str. Verdun HP</name>
    <dbReference type="NCBI Taxonomy" id="1049910"/>
    <lineage>
        <taxon>Bacteria</taxon>
        <taxon>Pseudomonadati</taxon>
        <taxon>Spirochaetota</taxon>
        <taxon>Spirochaetia</taxon>
        <taxon>Leptospirales</taxon>
        <taxon>Leptospiraceae</taxon>
        <taxon>Leptospira</taxon>
    </lineage>
</organism>
<evidence type="ECO:0000313" key="2">
    <source>
        <dbReference type="Proteomes" id="UP000012092"/>
    </source>
</evidence>